<organism evidence="1">
    <name type="scientific">marine metagenome</name>
    <dbReference type="NCBI Taxonomy" id="408172"/>
    <lineage>
        <taxon>unclassified sequences</taxon>
        <taxon>metagenomes</taxon>
        <taxon>ecological metagenomes</taxon>
    </lineage>
</organism>
<name>A0A382FZ31_9ZZZZ</name>
<gene>
    <name evidence="1" type="ORF">METZ01_LOCUS220669</name>
</gene>
<evidence type="ECO:0000313" key="1">
    <source>
        <dbReference type="EMBL" id="SVB67815.1"/>
    </source>
</evidence>
<dbReference type="AlphaFoldDB" id="A0A382FZ31"/>
<sequence>MSDLVLPTPQKQTLDELLVYVFYPRP</sequence>
<protein>
    <submittedName>
        <fullName evidence="1">Uncharacterized protein</fullName>
    </submittedName>
</protein>
<accession>A0A382FZ31</accession>
<proteinExistence type="predicted"/>
<reference evidence="1" key="1">
    <citation type="submission" date="2018-05" db="EMBL/GenBank/DDBJ databases">
        <authorList>
            <person name="Lanie J.A."/>
            <person name="Ng W.-L."/>
            <person name="Kazmierczak K.M."/>
            <person name="Andrzejewski T.M."/>
            <person name="Davidsen T.M."/>
            <person name="Wayne K.J."/>
            <person name="Tettelin H."/>
            <person name="Glass J.I."/>
            <person name="Rusch D."/>
            <person name="Podicherti R."/>
            <person name="Tsui H.-C.T."/>
            <person name="Winkler M.E."/>
        </authorList>
    </citation>
    <scope>NUCLEOTIDE SEQUENCE</scope>
</reference>
<dbReference type="EMBL" id="UINC01052460">
    <property type="protein sequence ID" value="SVB67815.1"/>
    <property type="molecule type" value="Genomic_DNA"/>
</dbReference>